<proteinExistence type="predicted"/>
<dbReference type="GO" id="GO:0016301">
    <property type="term" value="F:kinase activity"/>
    <property type="evidence" value="ECO:0007669"/>
    <property type="project" value="UniProtKB-KW"/>
</dbReference>
<evidence type="ECO:0000313" key="2">
    <source>
        <dbReference type="Proteomes" id="UP000054845"/>
    </source>
</evidence>
<evidence type="ECO:0000313" key="1">
    <source>
        <dbReference type="EMBL" id="CEH14804.1"/>
    </source>
</evidence>
<dbReference type="CDD" id="cd09272">
    <property type="entry name" value="RNase_HI_RT_Ty1"/>
    <property type="match status" value="1"/>
</dbReference>
<dbReference type="EMBL" id="CCYA01000248">
    <property type="protein sequence ID" value="CEH14804.1"/>
    <property type="molecule type" value="Genomic_DNA"/>
</dbReference>
<sequence length="143" mass="15655">MSGAAITWRSQKQPTVARSSVEAEYYAIADAVSEMLWLKQFFNELGFDFASIANISLFSDSSGALAVAQDAATSHNRLKHIDIRHHFIKKHLQDLKGILSVVKVPTADNVADLLTKALAKDQHRYLASRMGVVDLAAASRVST</sequence>
<keyword evidence="1" id="KW-0418">Kinase</keyword>
<dbReference type="PANTHER" id="PTHR11439:SF440">
    <property type="entry name" value="INTEGRASE CATALYTIC DOMAIN-CONTAINING PROTEIN"/>
    <property type="match status" value="1"/>
</dbReference>
<reference evidence="2" key="1">
    <citation type="submission" date="2014-09" db="EMBL/GenBank/DDBJ databases">
        <authorList>
            <person name="Sharma Rahul"/>
            <person name="Thines Marco"/>
        </authorList>
    </citation>
    <scope>NUCLEOTIDE SEQUENCE [LARGE SCALE GENOMIC DNA]</scope>
</reference>
<accession>A0A0P1BF14</accession>
<keyword evidence="2" id="KW-1185">Reference proteome</keyword>
<protein>
    <submittedName>
        <fullName evidence="1">Cysteine-rich rlk (Receptor-like protein kinase) 8</fullName>
    </submittedName>
</protein>
<keyword evidence="1" id="KW-0675">Receptor</keyword>
<name>A0A0P1BF14_9BASI</name>
<dbReference type="Proteomes" id="UP000054845">
    <property type="component" value="Unassembled WGS sequence"/>
</dbReference>
<dbReference type="PANTHER" id="PTHR11439">
    <property type="entry name" value="GAG-POL-RELATED RETROTRANSPOSON"/>
    <property type="match status" value="1"/>
</dbReference>
<dbReference type="OrthoDB" id="3344688at2759"/>
<dbReference type="AlphaFoldDB" id="A0A0P1BF14"/>
<dbReference type="STRING" id="401625.A0A0P1BF14"/>
<keyword evidence="1" id="KW-0808">Transferase</keyword>
<organism evidence="1 2">
    <name type="scientific">Ceraceosorus bombacis</name>
    <dbReference type="NCBI Taxonomy" id="401625"/>
    <lineage>
        <taxon>Eukaryota</taxon>
        <taxon>Fungi</taxon>
        <taxon>Dikarya</taxon>
        <taxon>Basidiomycota</taxon>
        <taxon>Ustilaginomycotina</taxon>
        <taxon>Exobasidiomycetes</taxon>
        <taxon>Ceraceosorales</taxon>
        <taxon>Ceraceosoraceae</taxon>
        <taxon>Ceraceosorus</taxon>
    </lineage>
</organism>